<dbReference type="SMART" id="SM00248">
    <property type="entry name" value="ANK"/>
    <property type="match status" value="5"/>
</dbReference>
<dbReference type="PROSITE" id="PS50088">
    <property type="entry name" value="ANK_REPEAT"/>
    <property type="match status" value="5"/>
</dbReference>
<feature type="repeat" description="ANK" evidence="3">
    <location>
        <begin position="169"/>
        <end position="201"/>
    </location>
</feature>
<name>A0ABY8TIZ0_TETOB</name>
<dbReference type="PANTHER" id="PTHR24201:SF16">
    <property type="entry name" value="ANKYRIN-1-LIKE-RELATED"/>
    <property type="match status" value="1"/>
</dbReference>
<organism evidence="4 5">
    <name type="scientific">Tetradesmus obliquus</name>
    <name type="common">Green alga</name>
    <name type="synonym">Acutodesmus obliquus</name>
    <dbReference type="NCBI Taxonomy" id="3088"/>
    <lineage>
        <taxon>Eukaryota</taxon>
        <taxon>Viridiplantae</taxon>
        <taxon>Chlorophyta</taxon>
        <taxon>core chlorophytes</taxon>
        <taxon>Chlorophyceae</taxon>
        <taxon>CS clade</taxon>
        <taxon>Sphaeropleales</taxon>
        <taxon>Scenedesmaceae</taxon>
        <taxon>Tetradesmus</taxon>
    </lineage>
</organism>
<feature type="repeat" description="ANK" evidence="3">
    <location>
        <begin position="34"/>
        <end position="66"/>
    </location>
</feature>
<evidence type="ECO:0000313" key="5">
    <source>
        <dbReference type="Proteomes" id="UP001244341"/>
    </source>
</evidence>
<dbReference type="InterPro" id="IPR002110">
    <property type="entry name" value="Ankyrin_rpt"/>
</dbReference>
<accession>A0ABY8TIZ0</accession>
<keyword evidence="2 3" id="KW-0040">ANK repeat</keyword>
<dbReference type="Pfam" id="PF00023">
    <property type="entry name" value="Ank"/>
    <property type="match status" value="3"/>
</dbReference>
<dbReference type="PRINTS" id="PR01415">
    <property type="entry name" value="ANKYRIN"/>
</dbReference>
<dbReference type="Proteomes" id="UP001244341">
    <property type="component" value="Chromosome 1b"/>
</dbReference>
<keyword evidence="1" id="KW-0677">Repeat</keyword>
<dbReference type="PANTHER" id="PTHR24201">
    <property type="entry name" value="ANK_REP_REGION DOMAIN-CONTAINING PROTEIN"/>
    <property type="match status" value="1"/>
</dbReference>
<feature type="repeat" description="ANK" evidence="3">
    <location>
        <begin position="69"/>
        <end position="101"/>
    </location>
</feature>
<dbReference type="InterPro" id="IPR036770">
    <property type="entry name" value="Ankyrin_rpt-contain_sf"/>
</dbReference>
<evidence type="ECO:0000256" key="3">
    <source>
        <dbReference type="PROSITE-ProRule" id="PRU00023"/>
    </source>
</evidence>
<dbReference type="EMBL" id="CP126208">
    <property type="protein sequence ID" value="WIA09069.1"/>
    <property type="molecule type" value="Genomic_DNA"/>
</dbReference>
<evidence type="ECO:0000313" key="4">
    <source>
        <dbReference type="EMBL" id="WIA09069.1"/>
    </source>
</evidence>
<dbReference type="Pfam" id="PF12796">
    <property type="entry name" value="Ank_2"/>
    <property type="match status" value="1"/>
</dbReference>
<dbReference type="InterPro" id="IPR050776">
    <property type="entry name" value="Ank_Repeat/CDKN_Inhibitor"/>
</dbReference>
<evidence type="ECO:0000256" key="1">
    <source>
        <dbReference type="ARBA" id="ARBA00022737"/>
    </source>
</evidence>
<dbReference type="SUPFAM" id="SSF48403">
    <property type="entry name" value="Ankyrin repeat"/>
    <property type="match status" value="1"/>
</dbReference>
<feature type="repeat" description="ANK" evidence="3">
    <location>
        <begin position="135"/>
        <end position="159"/>
    </location>
</feature>
<evidence type="ECO:0000256" key="2">
    <source>
        <dbReference type="ARBA" id="ARBA00023043"/>
    </source>
</evidence>
<proteinExistence type="predicted"/>
<protein>
    <submittedName>
        <fullName evidence="4">Uncharacterized protein</fullName>
    </submittedName>
</protein>
<gene>
    <name evidence="4" type="ORF">OEZ85_008483</name>
</gene>
<sequence length="236" mass="24218">MFEAAGHAREGDVAYFKALTPAELSSLIVGRDEDGRTLFHTAAANGHLELLDLLAGSGATKVAEKQDDEGWTPLHSAVSSGREKVVAALLTYGVCPDTSNSGGQTAVHYAASKGFVSIMRLLIKAGAKVNAKDKTGSTPLHRAASAGKYDTAVVLVEEGHARLDSHDKTGSTPLLVAVSCKEANIAVYLASKGADLEAANKEGETPLALAGELAPALQAARASGSVSNGTNGAMEH</sequence>
<reference evidence="4 5" key="1">
    <citation type="submission" date="2023-05" db="EMBL/GenBank/DDBJ databases">
        <title>A 100% complete, gapless, phased diploid assembly of the Scenedesmus obliquus UTEX 3031 genome.</title>
        <authorList>
            <person name="Biondi T.C."/>
            <person name="Hanschen E.R."/>
            <person name="Kwon T."/>
            <person name="Eng W."/>
            <person name="Kruse C.P.S."/>
            <person name="Koehler S.I."/>
            <person name="Kunde Y."/>
            <person name="Gleasner C.D."/>
            <person name="You Mak K.T."/>
            <person name="Polle J."/>
            <person name="Hovde B.T."/>
            <person name="Starkenburg S.R."/>
        </authorList>
    </citation>
    <scope>NUCLEOTIDE SEQUENCE [LARGE SCALE GENOMIC DNA]</scope>
    <source>
        <strain evidence="4 5">DOE0152z</strain>
    </source>
</reference>
<dbReference type="PROSITE" id="PS50297">
    <property type="entry name" value="ANK_REP_REGION"/>
    <property type="match status" value="5"/>
</dbReference>
<keyword evidence="5" id="KW-1185">Reference proteome</keyword>
<feature type="repeat" description="ANK" evidence="3">
    <location>
        <begin position="102"/>
        <end position="134"/>
    </location>
</feature>
<dbReference type="Gene3D" id="1.25.40.20">
    <property type="entry name" value="Ankyrin repeat-containing domain"/>
    <property type="match status" value="2"/>
</dbReference>